<reference evidence="2 3" key="1">
    <citation type="submission" date="2019-06" db="EMBL/GenBank/DDBJ databases">
        <title>Sorghum-associated microbial communities from plants grown in Nebraska, USA.</title>
        <authorList>
            <person name="Schachtman D."/>
        </authorList>
    </citation>
    <scope>NUCLEOTIDE SEQUENCE [LARGE SCALE GENOMIC DNA]</scope>
    <source>
        <strain evidence="2 3">1209</strain>
    </source>
</reference>
<name>A0A561PTD8_9BACT</name>
<protein>
    <recommendedName>
        <fullName evidence="4">PH (Pleckstrin Homology) domain-containing protein</fullName>
    </recommendedName>
</protein>
<dbReference type="RefSeq" id="WP_145668968.1">
    <property type="nucleotide sequence ID" value="NZ_VIWO01000003.1"/>
</dbReference>
<dbReference type="OrthoDB" id="675044at2"/>
<evidence type="ECO:0000256" key="1">
    <source>
        <dbReference type="SAM" id="Phobius"/>
    </source>
</evidence>
<evidence type="ECO:0000313" key="2">
    <source>
        <dbReference type="EMBL" id="TWF41399.1"/>
    </source>
</evidence>
<accession>A0A561PTD8</accession>
<dbReference type="EMBL" id="VIWO01000003">
    <property type="protein sequence ID" value="TWF41399.1"/>
    <property type="molecule type" value="Genomic_DNA"/>
</dbReference>
<keyword evidence="3" id="KW-1185">Reference proteome</keyword>
<proteinExistence type="predicted"/>
<comment type="caution">
    <text evidence="2">The sequence shown here is derived from an EMBL/GenBank/DDBJ whole genome shotgun (WGS) entry which is preliminary data.</text>
</comment>
<keyword evidence="1" id="KW-0812">Transmembrane</keyword>
<evidence type="ECO:0000313" key="3">
    <source>
        <dbReference type="Proteomes" id="UP000320811"/>
    </source>
</evidence>
<dbReference type="AlphaFoldDB" id="A0A561PTD8"/>
<keyword evidence="1" id="KW-0472">Membrane</keyword>
<evidence type="ECO:0008006" key="4">
    <source>
        <dbReference type="Google" id="ProtNLM"/>
    </source>
</evidence>
<keyword evidence="1" id="KW-1133">Transmembrane helix</keyword>
<organism evidence="2 3">
    <name type="scientific">Chitinophaga polysaccharea</name>
    <dbReference type="NCBI Taxonomy" id="1293035"/>
    <lineage>
        <taxon>Bacteria</taxon>
        <taxon>Pseudomonadati</taxon>
        <taxon>Bacteroidota</taxon>
        <taxon>Chitinophagia</taxon>
        <taxon>Chitinophagales</taxon>
        <taxon>Chitinophagaceae</taxon>
        <taxon>Chitinophaga</taxon>
    </lineage>
</organism>
<feature type="transmembrane region" description="Helical" evidence="1">
    <location>
        <begin position="9"/>
        <end position="30"/>
    </location>
</feature>
<gene>
    <name evidence="2" type="ORF">FHW36_103203</name>
</gene>
<sequence>MNREFRIPAFFRITCLVMSVVMLAMTGYAISQINESPLFIFITFACLLLAWSMFAYTRLKLTFSETSLDFTGGWFPHHAPWNEIHKIEMTEVGKFMEPQVTLFYGDKKLTITRSMFLKRQYKEILLLLEQRLSPHLFTAQYQQIRRKVMRP</sequence>
<dbReference type="Proteomes" id="UP000320811">
    <property type="component" value="Unassembled WGS sequence"/>
</dbReference>
<feature type="transmembrane region" description="Helical" evidence="1">
    <location>
        <begin position="36"/>
        <end position="56"/>
    </location>
</feature>